<evidence type="ECO:0000259" key="3">
    <source>
        <dbReference type="PROSITE" id="PS50013"/>
    </source>
</evidence>
<dbReference type="EMBL" id="GEVK01017924">
    <property type="protein sequence ID" value="JAU34908.1"/>
    <property type="molecule type" value="Transcribed_RNA"/>
</dbReference>
<reference evidence="4" key="1">
    <citation type="submission" date="2016-07" db="EMBL/GenBank/DDBJ databases">
        <title>De novo transcriptome assembly of four accessions of the metal hyperaccumulator plant Noccaea caerulescens.</title>
        <authorList>
            <person name="Blande D."/>
            <person name="Halimaa P."/>
            <person name="Tervahauta A.I."/>
            <person name="Aarts M.G."/>
            <person name="Karenlampi S.O."/>
        </authorList>
    </citation>
    <scope>NUCLEOTIDE SEQUENCE</scope>
</reference>
<dbReference type="Gene3D" id="2.40.50.40">
    <property type="match status" value="1"/>
</dbReference>
<dbReference type="SUPFAM" id="SSF50630">
    <property type="entry name" value="Acid proteases"/>
    <property type="match status" value="1"/>
</dbReference>
<proteinExistence type="predicted"/>
<dbReference type="AlphaFoldDB" id="A0A1J3F0D9"/>
<dbReference type="InterPro" id="IPR005162">
    <property type="entry name" value="Retrotrans_gag_dom"/>
</dbReference>
<dbReference type="Gene3D" id="2.40.70.10">
    <property type="entry name" value="Acid Proteases"/>
    <property type="match status" value="1"/>
</dbReference>
<dbReference type="CDD" id="cd00303">
    <property type="entry name" value="retropepsin_like"/>
    <property type="match status" value="1"/>
</dbReference>
<dbReference type="InterPro" id="IPR021109">
    <property type="entry name" value="Peptidase_aspartic_dom_sf"/>
</dbReference>
<organism evidence="4">
    <name type="scientific">Noccaea caerulescens</name>
    <name type="common">Alpine penny-cress</name>
    <name type="synonym">Thlaspi caerulescens</name>
    <dbReference type="NCBI Taxonomy" id="107243"/>
    <lineage>
        <taxon>Eukaryota</taxon>
        <taxon>Viridiplantae</taxon>
        <taxon>Streptophyta</taxon>
        <taxon>Embryophyta</taxon>
        <taxon>Tracheophyta</taxon>
        <taxon>Spermatophyta</taxon>
        <taxon>Magnoliopsida</taxon>
        <taxon>eudicotyledons</taxon>
        <taxon>Gunneridae</taxon>
        <taxon>Pentapetalae</taxon>
        <taxon>rosids</taxon>
        <taxon>malvids</taxon>
        <taxon>Brassicales</taxon>
        <taxon>Brassicaceae</taxon>
        <taxon>Coluteocarpeae</taxon>
        <taxon>Noccaea</taxon>
    </lineage>
</organism>
<dbReference type="InterPro" id="IPR023780">
    <property type="entry name" value="Chromo_domain"/>
</dbReference>
<dbReference type="InterPro" id="IPR016197">
    <property type="entry name" value="Chromo-like_dom_sf"/>
</dbReference>
<sequence>MGKVDDLAAELHGTMEALTDKVTAMQEGWDFLKTANIDTTARLDSVDRNISEINSNLSRLTEALGRIEANHRSHSSNRNNIATTSAGIREVRNNNPVEPGENRAVGYRGIHNALENRNAVLKKIELPALDGSDPYIWITLAERFFRLGNYSDMERLDLLSITLKGPALHWFNREMLRDPFSDWSQFKKRMISRFSRKREESPRLRLFGLKQTGSISDYVNEFEELITIVPGIEEENLEQVFYLGLKPEMQEVVKMQQPRGLTAHFNAVISMEGSVFCNTMAESLNQNRRSNFFTPLRSSSNYNSQKNVEQSDKNKSLGSNQNAKPPWKNNAGQNYSGMLKLTPAEIAEKRRLGLCYKCPEKWSRTHDIDCQNKQLQAFTVIDNEVVEIIDDEWAEGFEEASDIVPELRELSLLSSLGVDSPAATTLWGEIGKTTVIVMIDSGASHNFIDPSVLERTRLAPSKNRKLEILLGTGSLVNGFGICKDVSIVLQSHEFTADFIVLELGNADIILGVQWLRTLGKCGYDWDKHEMSFMYNGEMITLFGDPELLDGRGNLKALQTLSGTEHMGSVMELFEMNQTEVIQVIPEQLQQVLDPFVGVFAEPQQSGTAQLMSYTVPENSQLQVIEQDVQLQEHVTKILDGKKEREEFQGVNGREAPVLLHNEQGSTSTFDLEIMLTERDLVLQGIKDNLVQAQERMNNNAVEHRRDLEFVAGAKVFLKSRPSRHQSVSNRLYQKLAARFYGPFEVLEKVGEVAYRLKLPDGSKIHPVFHVSQLKPVLGSGHQVSTLPDSFSVRPELTIEPEAVLDMRYNDSGHLEGLIKWKGLPDHEKTWVRTSDLLQQFPELEDKLLVDEGGIVRVKNREQEEVAELDSLDELDE</sequence>
<dbReference type="SUPFAM" id="SSF54160">
    <property type="entry name" value="Chromo domain-like"/>
    <property type="match status" value="1"/>
</dbReference>
<dbReference type="Pfam" id="PF03732">
    <property type="entry name" value="Retrotrans_gag"/>
    <property type="match status" value="1"/>
</dbReference>
<gene>
    <name evidence="4" type="ORF">LC_TR16449_c0_g1_i1_g.56267</name>
</gene>
<feature type="region of interest" description="Disordered" evidence="2">
    <location>
        <begin position="295"/>
        <end position="334"/>
    </location>
</feature>
<dbReference type="Pfam" id="PF00385">
    <property type="entry name" value="Chromo"/>
    <property type="match status" value="1"/>
</dbReference>
<accession>A0A1J3F0D9</accession>
<feature type="coiled-coil region" evidence="1">
    <location>
        <begin position="43"/>
        <end position="70"/>
    </location>
</feature>
<evidence type="ECO:0000256" key="1">
    <source>
        <dbReference type="SAM" id="Coils"/>
    </source>
</evidence>
<dbReference type="InterPro" id="IPR000953">
    <property type="entry name" value="Chromo/chromo_shadow_dom"/>
</dbReference>
<keyword evidence="1" id="KW-0175">Coiled coil</keyword>
<feature type="compositionally biased region" description="Polar residues" evidence="2">
    <location>
        <begin position="295"/>
        <end position="308"/>
    </location>
</feature>
<dbReference type="PANTHER" id="PTHR15503">
    <property type="entry name" value="LDOC1 RELATED"/>
    <property type="match status" value="1"/>
</dbReference>
<dbReference type="InterPro" id="IPR056924">
    <property type="entry name" value="SH3_Tf2-1"/>
</dbReference>
<evidence type="ECO:0000256" key="2">
    <source>
        <dbReference type="SAM" id="MobiDB-lite"/>
    </source>
</evidence>
<dbReference type="PANTHER" id="PTHR15503:SF22">
    <property type="entry name" value="TRANSPOSON TY3-I GAG POLYPROTEIN"/>
    <property type="match status" value="1"/>
</dbReference>
<dbReference type="Pfam" id="PF08284">
    <property type="entry name" value="RVP_2"/>
    <property type="match status" value="1"/>
</dbReference>
<dbReference type="InterPro" id="IPR032567">
    <property type="entry name" value="RTL1-rel"/>
</dbReference>
<dbReference type="Pfam" id="PF24626">
    <property type="entry name" value="SH3_Tf2-1"/>
    <property type="match status" value="1"/>
</dbReference>
<protein>
    <recommendedName>
        <fullName evidence="3">Chromo domain-containing protein</fullName>
    </recommendedName>
</protein>
<feature type="domain" description="Chromo" evidence="3">
    <location>
        <begin position="798"/>
        <end position="843"/>
    </location>
</feature>
<dbReference type="PROSITE" id="PS50013">
    <property type="entry name" value="CHROMO_2"/>
    <property type="match status" value="1"/>
</dbReference>
<evidence type="ECO:0000313" key="4">
    <source>
        <dbReference type="EMBL" id="JAU34908.1"/>
    </source>
</evidence>
<name>A0A1J3F0D9_NOCCA</name>